<name>A0A2T3A299_9PEZI</name>
<dbReference type="Proteomes" id="UP000241462">
    <property type="component" value="Unassembled WGS sequence"/>
</dbReference>
<dbReference type="PANTHER" id="PTHR23502:SF68">
    <property type="entry name" value="MULTIDRUG TRANSPORTER, PUTATIVE (AFU_ORTHOLOGUE AFUA_3G01120)-RELATED"/>
    <property type="match status" value="1"/>
</dbReference>
<dbReference type="EMBL" id="KZ678501">
    <property type="protein sequence ID" value="PSR81480.1"/>
    <property type="molecule type" value="Genomic_DNA"/>
</dbReference>
<accession>A0A2T3A299</accession>
<keyword evidence="9" id="KW-1185">Reference proteome</keyword>
<organism evidence="8 9">
    <name type="scientific">Coniella lustricola</name>
    <dbReference type="NCBI Taxonomy" id="2025994"/>
    <lineage>
        <taxon>Eukaryota</taxon>
        <taxon>Fungi</taxon>
        <taxon>Dikarya</taxon>
        <taxon>Ascomycota</taxon>
        <taxon>Pezizomycotina</taxon>
        <taxon>Sordariomycetes</taxon>
        <taxon>Sordariomycetidae</taxon>
        <taxon>Diaporthales</taxon>
        <taxon>Schizoparmaceae</taxon>
        <taxon>Coniella</taxon>
    </lineage>
</organism>
<dbReference type="PANTHER" id="PTHR23502">
    <property type="entry name" value="MAJOR FACILITATOR SUPERFAMILY"/>
    <property type="match status" value="1"/>
</dbReference>
<dbReference type="Gene3D" id="1.20.1250.20">
    <property type="entry name" value="MFS general substrate transporter like domains"/>
    <property type="match status" value="1"/>
</dbReference>
<dbReference type="InterPro" id="IPR036259">
    <property type="entry name" value="MFS_trans_sf"/>
</dbReference>
<dbReference type="PROSITE" id="PS50850">
    <property type="entry name" value="MFS"/>
    <property type="match status" value="1"/>
</dbReference>
<keyword evidence="4 6" id="KW-1133">Transmembrane helix</keyword>
<feature type="transmembrane region" description="Helical" evidence="6">
    <location>
        <begin position="136"/>
        <end position="155"/>
    </location>
</feature>
<feature type="transmembrane region" description="Helical" evidence="6">
    <location>
        <begin position="45"/>
        <end position="67"/>
    </location>
</feature>
<sequence>MSNERTSLLEAEGSGDDDTNVVFWVGPDDAENPINWPKEKTWGHIALISILTFLIPLGMTMFAPALQNVLQDFGSTDRVLASLSISIYVLGWALGPLIVAPLSEVHGRLVIYTWSNILYVFFTVGCALAPTLRVLVLLRFLCGAVGSTPLTIGGGTISDIVPIQKRGLALSLYMFGPILGPSVGPLLGGFITDMLGWRWIFWTLAIIYSAMTLLQILLMRETYAARILQHRTNKLRQQTGNINLRSKLDDDSTGYEILVRAIVRPAKITIYSPLTLVLSLASAYLNGVVFLLLTTAPIMFHSIYGFSPKAVGIALLGYGIGNLVGLLIFTLTSDRLVRRQPAVAAKQNRPENRIIPILGALPLIFVGLLWYGWSAATGVHWMLAITGSALIGAGNVLFMSTVTGYLIDCFGAYAASAIAANTVLRSLGGTLLPLIGADLFAAIGWGWGNSVLALVAVLLTPAMLYLYLRGESLRAKHSIAF</sequence>
<evidence type="ECO:0000256" key="3">
    <source>
        <dbReference type="ARBA" id="ARBA00022692"/>
    </source>
</evidence>
<evidence type="ECO:0000256" key="2">
    <source>
        <dbReference type="ARBA" id="ARBA00008335"/>
    </source>
</evidence>
<evidence type="ECO:0000256" key="4">
    <source>
        <dbReference type="ARBA" id="ARBA00022989"/>
    </source>
</evidence>
<dbReference type="GO" id="GO:0016020">
    <property type="term" value="C:membrane"/>
    <property type="evidence" value="ECO:0007669"/>
    <property type="project" value="UniProtKB-SubCell"/>
</dbReference>
<dbReference type="FunFam" id="1.20.1250.20:FF:000011">
    <property type="entry name" value="MFS multidrug transporter, putative"/>
    <property type="match status" value="1"/>
</dbReference>
<feature type="transmembrane region" description="Helical" evidence="6">
    <location>
        <begin position="313"/>
        <end position="333"/>
    </location>
</feature>
<dbReference type="InterPro" id="IPR011701">
    <property type="entry name" value="MFS"/>
</dbReference>
<comment type="similarity">
    <text evidence="2">Belongs to the major facilitator superfamily.</text>
</comment>
<dbReference type="InParanoid" id="A0A2T3A299"/>
<keyword evidence="5 6" id="KW-0472">Membrane</keyword>
<feature type="transmembrane region" description="Helical" evidence="6">
    <location>
        <begin position="79"/>
        <end position="102"/>
    </location>
</feature>
<keyword evidence="3 6" id="KW-0812">Transmembrane</keyword>
<evidence type="ECO:0000256" key="5">
    <source>
        <dbReference type="ARBA" id="ARBA00023136"/>
    </source>
</evidence>
<evidence type="ECO:0000313" key="9">
    <source>
        <dbReference type="Proteomes" id="UP000241462"/>
    </source>
</evidence>
<dbReference type="STRING" id="2025994.A0A2T3A299"/>
<feature type="transmembrane region" description="Helical" evidence="6">
    <location>
        <begin position="405"/>
        <end position="424"/>
    </location>
</feature>
<dbReference type="SUPFAM" id="SSF103473">
    <property type="entry name" value="MFS general substrate transporter"/>
    <property type="match status" value="1"/>
</dbReference>
<evidence type="ECO:0000259" key="7">
    <source>
        <dbReference type="PROSITE" id="PS50850"/>
    </source>
</evidence>
<feature type="transmembrane region" description="Helical" evidence="6">
    <location>
        <begin position="167"/>
        <end position="187"/>
    </location>
</feature>
<proteinExistence type="inferred from homology"/>
<feature type="transmembrane region" description="Helical" evidence="6">
    <location>
        <begin position="270"/>
        <end position="293"/>
    </location>
</feature>
<dbReference type="GO" id="GO:0022857">
    <property type="term" value="F:transmembrane transporter activity"/>
    <property type="evidence" value="ECO:0007669"/>
    <property type="project" value="InterPro"/>
</dbReference>
<dbReference type="InterPro" id="IPR020846">
    <property type="entry name" value="MFS_dom"/>
</dbReference>
<evidence type="ECO:0000313" key="8">
    <source>
        <dbReference type="EMBL" id="PSR81480.1"/>
    </source>
</evidence>
<protein>
    <submittedName>
        <fullName evidence="8">Major facilitator superfamily domain-containing protein</fullName>
    </submittedName>
</protein>
<dbReference type="OrthoDB" id="5296287at2759"/>
<evidence type="ECO:0000256" key="6">
    <source>
        <dbReference type="SAM" id="Phobius"/>
    </source>
</evidence>
<gene>
    <name evidence="8" type="ORF">BD289DRAFT_393393</name>
</gene>
<feature type="transmembrane region" description="Helical" evidence="6">
    <location>
        <begin position="199"/>
        <end position="218"/>
    </location>
</feature>
<feature type="transmembrane region" description="Helical" evidence="6">
    <location>
        <begin position="379"/>
        <end position="398"/>
    </location>
</feature>
<comment type="subcellular location">
    <subcellularLocation>
        <location evidence="1">Membrane</location>
        <topology evidence="1">Multi-pass membrane protein</topology>
    </subcellularLocation>
</comment>
<reference evidence="8 9" key="1">
    <citation type="journal article" date="2018" name="Mycol. Prog.">
        <title>Coniella lustricola, a new species from submerged detritus.</title>
        <authorList>
            <person name="Raudabaugh D.B."/>
            <person name="Iturriaga T."/>
            <person name="Carver A."/>
            <person name="Mondo S."/>
            <person name="Pangilinan J."/>
            <person name="Lipzen A."/>
            <person name="He G."/>
            <person name="Amirebrahimi M."/>
            <person name="Grigoriev I.V."/>
            <person name="Miller A.N."/>
        </authorList>
    </citation>
    <scope>NUCLEOTIDE SEQUENCE [LARGE SCALE GENOMIC DNA]</scope>
    <source>
        <strain evidence="8 9">B22-T-1</strain>
    </source>
</reference>
<feature type="transmembrane region" description="Helical" evidence="6">
    <location>
        <begin position="354"/>
        <end position="373"/>
    </location>
</feature>
<evidence type="ECO:0000256" key="1">
    <source>
        <dbReference type="ARBA" id="ARBA00004141"/>
    </source>
</evidence>
<feature type="domain" description="Major facilitator superfamily (MFS) profile" evidence="7">
    <location>
        <begin position="44"/>
        <end position="474"/>
    </location>
</feature>
<dbReference type="AlphaFoldDB" id="A0A2T3A299"/>
<feature type="transmembrane region" description="Helical" evidence="6">
    <location>
        <begin position="109"/>
        <end position="130"/>
    </location>
</feature>
<feature type="transmembrane region" description="Helical" evidence="6">
    <location>
        <begin position="444"/>
        <end position="468"/>
    </location>
</feature>
<dbReference type="Pfam" id="PF07690">
    <property type="entry name" value="MFS_1"/>
    <property type="match status" value="1"/>
</dbReference>